<reference evidence="2 3" key="1">
    <citation type="submission" date="2013-03" db="EMBL/GenBank/DDBJ databases">
        <title>The Genome Sequence of Capronia coronata CBS 617.96.</title>
        <authorList>
            <consortium name="The Broad Institute Genomics Platform"/>
            <person name="Cuomo C."/>
            <person name="de Hoog S."/>
            <person name="Gorbushina A."/>
            <person name="Walker B."/>
            <person name="Young S.K."/>
            <person name="Zeng Q."/>
            <person name="Gargeya S."/>
            <person name="Fitzgerald M."/>
            <person name="Haas B."/>
            <person name="Abouelleil A."/>
            <person name="Allen A.W."/>
            <person name="Alvarado L."/>
            <person name="Arachchi H.M."/>
            <person name="Berlin A.M."/>
            <person name="Chapman S.B."/>
            <person name="Gainer-Dewar J."/>
            <person name="Goldberg J."/>
            <person name="Griggs A."/>
            <person name="Gujja S."/>
            <person name="Hansen M."/>
            <person name="Howarth C."/>
            <person name="Imamovic A."/>
            <person name="Ireland A."/>
            <person name="Larimer J."/>
            <person name="McCowan C."/>
            <person name="Murphy C."/>
            <person name="Pearson M."/>
            <person name="Poon T.W."/>
            <person name="Priest M."/>
            <person name="Roberts A."/>
            <person name="Saif S."/>
            <person name="Shea T."/>
            <person name="Sisk P."/>
            <person name="Sykes S."/>
            <person name="Wortman J."/>
            <person name="Nusbaum C."/>
            <person name="Birren B."/>
        </authorList>
    </citation>
    <scope>NUCLEOTIDE SEQUENCE [LARGE SCALE GENOMIC DNA]</scope>
    <source>
        <strain evidence="2 3">CBS 617.96</strain>
    </source>
</reference>
<keyword evidence="1" id="KW-0472">Membrane</keyword>
<dbReference type="InterPro" id="IPR021838">
    <property type="entry name" value="DUF3431"/>
</dbReference>
<proteinExistence type="predicted"/>
<feature type="transmembrane region" description="Helical" evidence="1">
    <location>
        <begin position="7"/>
        <end position="25"/>
    </location>
</feature>
<evidence type="ECO:0000313" key="2">
    <source>
        <dbReference type="EMBL" id="EXJ86241.1"/>
    </source>
</evidence>
<dbReference type="RefSeq" id="XP_007725679.1">
    <property type="nucleotide sequence ID" value="XM_007727489.1"/>
</dbReference>
<dbReference type="EMBL" id="AMWN01000005">
    <property type="protein sequence ID" value="EXJ86241.1"/>
    <property type="molecule type" value="Genomic_DNA"/>
</dbReference>
<gene>
    <name evidence="2" type="ORF">A1O1_06611</name>
</gene>
<comment type="caution">
    <text evidence="2">The sequence shown here is derived from an EMBL/GenBank/DDBJ whole genome shotgun (WGS) entry which is preliminary data.</text>
</comment>
<keyword evidence="1" id="KW-0812">Transmembrane</keyword>
<name>W9YAE7_9EURO</name>
<dbReference type="GeneID" id="19161478"/>
<dbReference type="OrthoDB" id="426718at2759"/>
<dbReference type="HOGENOM" id="CLU_031559_3_2_1"/>
<dbReference type="PANTHER" id="PTHR37490:SF3">
    <property type="entry name" value="DUF3431 DOMAIN CONTAINING PROTEIN"/>
    <property type="match status" value="1"/>
</dbReference>
<evidence type="ECO:0000313" key="3">
    <source>
        <dbReference type="Proteomes" id="UP000019484"/>
    </source>
</evidence>
<keyword evidence="3" id="KW-1185">Reference proteome</keyword>
<keyword evidence="1" id="KW-1133">Transmembrane helix</keyword>
<dbReference type="PANTHER" id="PTHR37490">
    <property type="entry name" value="EXPRESSED PROTEIN"/>
    <property type="match status" value="1"/>
</dbReference>
<organism evidence="2 3">
    <name type="scientific">Capronia coronata CBS 617.96</name>
    <dbReference type="NCBI Taxonomy" id="1182541"/>
    <lineage>
        <taxon>Eukaryota</taxon>
        <taxon>Fungi</taxon>
        <taxon>Dikarya</taxon>
        <taxon>Ascomycota</taxon>
        <taxon>Pezizomycotina</taxon>
        <taxon>Eurotiomycetes</taxon>
        <taxon>Chaetothyriomycetidae</taxon>
        <taxon>Chaetothyriales</taxon>
        <taxon>Herpotrichiellaceae</taxon>
        <taxon>Capronia</taxon>
    </lineage>
</organism>
<accession>W9YAE7</accession>
<dbReference type="Proteomes" id="UP000019484">
    <property type="component" value="Unassembled WGS sequence"/>
</dbReference>
<evidence type="ECO:0000256" key="1">
    <source>
        <dbReference type="SAM" id="Phobius"/>
    </source>
</evidence>
<sequence length="419" mass="45203">MRRRTRGAFLNLLLFIGALSFIFYLNGTGSGGGGSGSSRPAENSFAWSTIRYRSTSTTLPEARGICPSLAADQHGHRASKPALVVARVTADGDTKWLDALKDKYHLCVYTADKPLDKKSTYLQVPANRGHEAMAYLTFLIDNYAHLPAAGAVFIHGSRWAWHNDMPDYDNAAALAALNVSAALAPTGYHNLRCDWSASTCPTSSTSEQVVAQGSLSNSIRAMLEPWNQRVVSDAALPHALATLFGGNDYSSSASNAARVLLARNDAVRSQCCAQFVVSRERIWQHSRDEYVALRQWLLDGSDADTEGGGEGGSHPASNNIGAAAPADDRIAGRILSYLWHILFIRPCNDSAEGSSCAGDDGLLDLDRLNTLACPSAAECYCRLYGRCNLQGCTSPGSCQGQYMVPPHFRLPDDWAATHL</sequence>
<dbReference type="AlphaFoldDB" id="W9YAE7"/>
<dbReference type="STRING" id="1182541.W9YAE7"/>
<protein>
    <submittedName>
        <fullName evidence="2">Uncharacterized protein</fullName>
    </submittedName>
</protein>
<dbReference type="Pfam" id="PF11913">
    <property type="entry name" value="DUF3431"/>
    <property type="match status" value="1"/>
</dbReference>
<dbReference type="eggNOG" id="ENOG502SI4Z">
    <property type="taxonomic scope" value="Eukaryota"/>
</dbReference>